<gene>
    <name evidence="1" type="ORF">GUJ93_ZPchr0010g10367</name>
</gene>
<evidence type="ECO:0000313" key="2">
    <source>
        <dbReference type="Proteomes" id="UP000729402"/>
    </source>
</evidence>
<dbReference type="PANTHER" id="PTHR13109">
    <property type="entry name" value="NEUROCHONDRIN"/>
    <property type="match status" value="1"/>
</dbReference>
<reference evidence="1" key="1">
    <citation type="journal article" date="2021" name="bioRxiv">
        <title>Whole Genome Assembly and Annotation of Northern Wild Rice, Zizania palustris L., Supports a Whole Genome Duplication in the Zizania Genus.</title>
        <authorList>
            <person name="Haas M."/>
            <person name="Kono T."/>
            <person name="Macchietto M."/>
            <person name="Millas R."/>
            <person name="McGilp L."/>
            <person name="Shao M."/>
            <person name="Duquette J."/>
            <person name="Hirsch C.N."/>
            <person name="Kimball J."/>
        </authorList>
    </citation>
    <scope>NUCLEOTIDE SEQUENCE</scope>
    <source>
        <tissue evidence="1">Fresh leaf tissue</tissue>
    </source>
</reference>
<proteinExistence type="predicted"/>
<comment type="caution">
    <text evidence="1">The sequence shown here is derived from an EMBL/GenBank/DDBJ whole genome shotgun (WGS) entry which is preliminary data.</text>
</comment>
<name>A0A8J5W877_ZIZPA</name>
<dbReference type="AlphaFoldDB" id="A0A8J5W877"/>
<protein>
    <recommendedName>
        <fullName evidence="3">Neurochondrin family protein</fullName>
    </recommendedName>
</protein>
<organism evidence="1 2">
    <name type="scientific">Zizania palustris</name>
    <name type="common">Northern wild rice</name>
    <dbReference type="NCBI Taxonomy" id="103762"/>
    <lineage>
        <taxon>Eukaryota</taxon>
        <taxon>Viridiplantae</taxon>
        <taxon>Streptophyta</taxon>
        <taxon>Embryophyta</taxon>
        <taxon>Tracheophyta</taxon>
        <taxon>Spermatophyta</taxon>
        <taxon>Magnoliopsida</taxon>
        <taxon>Liliopsida</taxon>
        <taxon>Poales</taxon>
        <taxon>Poaceae</taxon>
        <taxon>BOP clade</taxon>
        <taxon>Oryzoideae</taxon>
        <taxon>Oryzeae</taxon>
        <taxon>Zizaniinae</taxon>
        <taxon>Zizania</taxon>
    </lineage>
</organism>
<reference evidence="1" key="2">
    <citation type="submission" date="2021-02" db="EMBL/GenBank/DDBJ databases">
        <authorList>
            <person name="Kimball J.A."/>
            <person name="Haas M.W."/>
            <person name="Macchietto M."/>
            <person name="Kono T."/>
            <person name="Duquette J."/>
            <person name="Shao M."/>
        </authorList>
    </citation>
    <scope>NUCLEOTIDE SEQUENCE</scope>
    <source>
        <tissue evidence="1">Fresh leaf tissue</tissue>
    </source>
</reference>
<dbReference type="Proteomes" id="UP000729402">
    <property type="component" value="Unassembled WGS sequence"/>
</dbReference>
<evidence type="ECO:0000313" key="1">
    <source>
        <dbReference type="EMBL" id="KAG8084952.1"/>
    </source>
</evidence>
<dbReference type="EMBL" id="JAAALK010000082">
    <property type="protein sequence ID" value="KAG8084952.1"/>
    <property type="molecule type" value="Genomic_DNA"/>
</dbReference>
<sequence>MCRSDLTITKECFELLSLIAIASEDGVYRFCEPGVIAMIFPQISSFPDGSRCLELATHLMQLLVNKLRVDGMTVEKLQGMTSMVTSLARLFAVLHTTVKFESLHMLTALLSQKESPLHDALRSMPSTIWKSQIRVGITAILQNRVVSSEKLHALLLAECMMAILGENWLSEDYKFPDDQNMMPVDKFVLLVLESARIEVAVLLNELAYLKYESSKNSQKDDAISQKERNLAILFH</sequence>
<dbReference type="PANTHER" id="PTHR13109:SF7">
    <property type="entry name" value="NEUROCHONDRIN"/>
    <property type="match status" value="1"/>
</dbReference>
<accession>A0A8J5W877</accession>
<dbReference type="InterPro" id="IPR008709">
    <property type="entry name" value="Neurochondrin"/>
</dbReference>
<evidence type="ECO:0008006" key="3">
    <source>
        <dbReference type="Google" id="ProtNLM"/>
    </source>
</evidence>
<dbReference type="OrthoDB" id="742397at2759"/>
<keyword evidence="2" id="KW-1185">Reference proteome</keyword>
<dbReference type="Pfam" id="PF05536">
    <property type="entry name" value="Neurochondrin"/>
    <property type="match status" value="1"/>
</dbReference>